<dbReference type="AlphaFoldDB" id="A0A5B7ZZ15"/>
<name>A0A5B7ZZ15_9BACT</name>
<dbReference type="EMBL" id="CP040896">
    <property type="protein sequence ID" value="QDA60454.1"/>
    <property type="molecule type" value="Genomic_DNA"/>
</dbReference>
<evidence type="ECO:0000313" key="3">
    <source>
        <dbReference type="EMBL" id="QDA60454.1"/>
    </source>
</evidence>
<dbReference type="InterPro" id="IPR043781">
    <property type="entry name" value="DUF5723"/>
</dbReference>
<feature type="signal peptide" evidence="1">
    <location>
        <begin position="1"/>
        <end position="20"/>
    </location>
</feature>
<gene>
    <name evidence="3" type="ORF">FHG12_10185</name>
</gene>
<dbReference type="KEGG" id="hyj:FHG12_10185"/>
<dbReference type="Proteomes" id="UP000305398">
    <property type="component" value="Chromosome"/>
</dbReference>
<dbReference type="Pfam" id="PF18990">
    <property type="entry name" value="DUF5723"/>
    <property type="match status" value="1"/>
</dbReference>
<accession>A0A5B7ZZ15</accession>
<feature type="chain" id="PRO_5022683349" description="DUF5723 domain-containing protein" evidence="1">
    <location>
        <begin position="21"/>
        <end position="495"/>
    </location>
</feature>
<feature type="domain" description="DUF5723" evidence="2">
    <location>
        <begin position="41"/>
        <end position="447"/>
    </location>
</feature>
<organism evidence="3 4">
    <name type="scientific">Hymenobacter jejuensis</name>
    <dbReference type="NCBI Taxonomy" id="2502781"/>
    <lineage>
        <taxon>Bacteria</taxon>
        <taxon>Pseudomonadati</taxon>
        <taxon>Bacteroidota</taxon>
        <taxon>Cytophagia</taxon>
        <taxon>Cytophagales</taxon>
        <taxon>Hymenobacteraceae</taxon>
        <taxon>Hymenobacter</taxon>
    </lineage>
</organism>
<dbReference type="RefSeq" id="WP_139515630.1">
    <property type="nucleotide sequence ID" value="NZ_CP040896.1"/>
</dbReference>
<reference evidence="3 4" key="1">
    <citation type="submission" date="2019-06" db="EMBL/GenBank/DDBJ databases">
        <authorList>
            <person name="Srinivasan S."/>
        </authorList>
    </citation>
    <scope>NUCLEOTIDE SEQUENCE [LARGE SCALE GENOMIC DNA]</scope>
    <source>
        <strain evidence="3 4">17J68-5</strain>
    </source>
</reference>
<evidence type="ECO:0000313" key="4">
    <source>
        <dbReference type="Proteomes" id="UP000305398"/>
    </source>
</evidence>
<keyword evidence="4" id="KW-1185">Reference proteome</keyword>
<protein>
    <recommendedName>
        <fullName evidence="2">DUF5723 domain-containing protein</fullName>
    </recommendedName>
</protein>
<proteinExistence type="predicted"/>
<dbReference type="OrthoDB" id="9805336at2"/>
<evidence type="ECO:0000256" key="1">
    <source>
        <dbReference type="SAM" id="SignalP"/>
    </source>
</evidence>
<keyword evidence="1" id="KW-0732">Signal</keyword>
<sequence>MRILPTCGLALALLPGSAAAQQLFNISRSNYSGLTAAAWNPATIADNRYALQIQLFAVDGHATNTAYRYTGPWSLRHLNEPLDLSSQYLTRNDSDKAKLFSAGLNVRGPGVLIGLGPKQSLAVSTRVRAAFQGNNVSPETIQNAVDEFKIGNRVQGNSFNLNMNAFAEWDATYGRVMLDDGLHFLKAGVTLKRLMGIGSGYLQGKNIDFEVSKKQAATGDTIVRIYNLDGAFAYSNTQAFEDVDVEKATKWLTPRNAPGSGWGVDLGIVYEYRPDAAQYQHTDTHGVDQADRGRNKYLYRASISVTDIGSIRYRDNAVVYNAVRARNVGVSEADLGNLSGDNFDEKINRILRTNALTRQNHFRVGLPTALNVDVDYHLSNKIYANLALSQGLRTHYATGMRQFSYVALTPRFETRWLEVAVPFSMTNSYQTFTYGAMVRIGPLVVGSNNLSALFDSSDPYGANAYAELSVLAWAHKKYKNKPAKGPKPPKTAKSS</sequence>
<evidence type="ECO:0000259" key="2">
    <source>
        <dbReference type="Pfam" id="PF18990"/>
    </source>
</evidence>